<dbReference type="Proteomes" id="UP001157186">
    <property type="component" value="Unassembled WGS sequence"/>
</dbReference>
<dbReference type="PROSITE" id="PS51257">
    <property type="entry name" value="PROKAR_LIPOPROTEIN"/>
    <property type="match status" value="1"/>
</dbReference>
<protein>
    <submittedName>
        <fullName evidence="2">Uncharacterized protein</fullName>
    </submittedName>
</protein>
<feature type="signal peptide" evidence="1">
    <location>
        <begin position="1"/>
        <end position="19"/>
    </location>
</feature>
<comment type="caution">
    <text evidence="2">The sequence shown here is derived from an EMBL/GenBank/DDBJ whole genome shotgun (WGS) entry which is preliminary data.</text>
</comment>
<accession>A0ABQ6GQK4</accession>
<evidence type="ECO:0000313" key="2">
    <source>
        <dbReference type="EMBL" id="GLX76720.1"/>
    </source>
</evidence>
<dbReference type="EMBL" id="BSST01000001">
    <property type="protein sequence ID" value="GLX76720.1"/>
    <property type="molecule type" value="Genomic_DNA"/>
</dbReference>
<evidence type="ECO:0000256" key="1">
    <source>
        <dbReference type="SAM" id="SignalP"/>
    </source>
</evidence>
<organism evidence="2 3">
    <name type="scientific">Thalassotalea insulae</name>
    <dbReference type="NCBI Taxonomy" id="2056778"/>
    <lineage>
        <taxon>Bacteria</taxon>
        <taxon>Pseudomonadati</taxon>
        <taxon>Pseudomonadota</taxon>
        <taxon>Gammaproteobacteria</taxon>
        <taxon>Alteromonadales</taxon>
        <taxon>Colwelliaceae</taxon>
        <taxon>Thalassotalea</taxon>
    </lineage>
</organism>
<keyword evidence="3" id="KW-1185">Reference proteome</keyword>
<reference evidence="2 3" key="1">
    <citation type="submission" date="2023-03" db="EMBL/GenBank/DDBJ databases">
        <title>Draft genome sequence of Thalassotalea insulae KCTC 62186T.</title>
        <authorList>
            <person name="Sawabe T."/>
        </authorList>
    </citation>
    <scope>NUCLEOTIDE SEQUENCE [LARGE SCALE GENOMIC DNA]</scope>
    <source>
        <strain evidence="2 3">KCTC 62186</strain>
    </source>
</reference>
<name>A0ABQ6GQK4_9GAMM</name>
<gene>
    <name evidence="2" type="ORF">tinsulaeT_00600</name>
</gene>
<proteinExistence type="predicted"/>
<feature type="chain" id="PRO_5045476310" evidence="1">
    <location>
        <begin position="20"/>
        <end position="180"/>
    </location>
</feature>
<evidence type="ECO:0000313" key="3">
    <source>
        <dbReference type="Proteomes" id="UP001157186"/>
    </source>
</evidence>
<sequence length="180" mass="20551">MFKFGILILILLFVGCSQAPKEDLTQFLGFYVGKPISEKYLDSTSNEYPTRILKLETSSIEAAKNFDVLTIQIIESDKSIYSITAEKKFNTSDLCDKEFQKLYQLYNAKYAHLKQTKKLKVGNNVINSDDGYKSLDGTKHLQLLGCSVDEKGIHQLELSLWDSELQKKSDMLWSKFTANK</sequence>
<keyword evidence="1" id="KW-0732">Signal</keyword>
<dbReference type="RefSeq" id="WP_284242508.1">
    <property type="nucleotide sequence ID" value="NZ_BSST01000001.1"/>
</dbReference>